<dbReference type="AlphaFoldDB" id="A0A1Y1VMW8"/>
<evidence type="ECO:0000313" key="1">
    <source>
        <dbReference type="EMBL" id="ORX59234.1"/>
    </source>
</evidence>
<dbReference type="GO" id="GO:0019005">
    <property type="term" value="C:SCF ubiquitin ligase complex"/>
    <property type="evidence" value="ECO:0007669"/>
    <property type="project" value="TreeGrafter"/>
</dbReference>
<dbReference type="InterPro" id="IPR032675">
    <property type="entry name" value="LRR_dom_sf"/>
</dbReference>
<proteinExistence type="predicted"/>
<dbReference type="SMART" id="SM00367">
    <property type="entry name" value="LRR_CC"/>
    <property type="match status" value="3"/>
</dbReference>
<dbReference type="InterPro" id="IPR006553">
    <property type="entry name" value="Leu-rich_rpt_Cys-con_subtyp"/>
</dbReference>
<dbReference type="Gene3D" id="3.80.10.10">
    <property type="entry name" value="Ribonuclease Inhibitor"/>
    <property type="match status" value="2"/>
</dbReference>
<sequence length="377" mass="44320">MKGIIPREILYKILKNVYFEYSNNLEEYYKILHSCMLVNKSWFIALFELIYTNPHFKSKESFLKFLNTIFESYERQQTYGHNETNFFLIRNYYYFVKHLHISSICYPSNDDIYLLSDSQLNLESLKLEDCRMLTDNSLNCLLKSVPNLLSLKLISNNNLTDISIQNIVMNSKKLIHLYIGRQVRFTKLGYTYLINCCPKLKILQLNHANVVDNFFIEWSRYSKENDLEVLEIKHCNSVTNKGIQQLLLSSLKLKKFSFTISNTINLDIFKINKICCNNIEYLEIDNSDYDKYEISRFQLTKAVKKMPHLKILTLIASVKIGSLGFLPKLIEAAPSLEKLYILPLSLSSSVKYENLRKEIGNYNINNPNQKLKVYLYK</sequence>
<dbReference type="PANTHER" id="PTHR13318">
    <property type="entry name" value="PARTNER OF PAIRED, ISOFORM B-RELATED"/>
    <property type="match status" value="1"/>
</dbReference>
<dbReference type="Proteomes" id="UP000193719">
    <property type="component" value="Unassembled WGS sequence"/>
</dbReference>
<name>A0A1Y1VMW8_9FUNG</name>
<organism evidence="1 2">
    <name type="scientific">Piromyces finnis</name>
    <dbReference type="NCBI Taxonomy" id="1754191"/>
    <lineage>
        <taxon>Eukaryota</taxon>
        <taxon>Fungi</taxon>
        <taxon>Fungi incertae sedis</taxon>
        <taxon>Chytridiomycota</taxon>
        <taxon>Chytridiomycota incertae sedis</taxon>
        <taxon>Neocallimastigomycetes</taxon>
        <taxon>Neocallimastigales</taxon>
        <taxon>Neocallimastigaceae</taxon>
        <taxon>Piromyces</taxon>
    </lineage>
</organism>
<dbReference type="STRING" id="1754191.A0A1Y1VMW8"/>
<comment type="caution">
    <text evidence="1">The sequence shown here is derived from an EMBL/GenBank/DDBJ whole genome shotgun (WGS) entry which is preliminary data.</text>
</comment>
<keyword evidence="2" id="KW-1185">Reference proteome</keyword>
<evidence type="ECO:0008006" key="3">
    <source>
        <dbReference type="Google" id="ProtNLM"/>
    </source>
</evidence>
<accession>A0A1Y1VMW8</accession>
<dbReference type="GO" id="GO:0031146">
    <property type="term" value="P:SCF-dependent proteasomal ubiquitin-dependent protein catabolic process"/>
    <property type="evidence" value="ECO:0007669"/>
    <property type="project" value="TreeGrafter"/>
</dbReference>
<dbReference type="OrthoDB" id="10257471at2759"/>
<protein>
    <recommendedName>
        <fullName evidence="3">RNI-like protein</fullName>
    </recommendedName>
</protein>
<dbReference type="SUPFAM" id="SSF52047">
    <property type="entry name" value="RNI-like"/>
    <property type="match status" value="1"/>
</dbReference>
<reference evidence="1 2" key="1">
    <citation type="submission" date="2016-08" db="EMBL/GenBank/DDBJ databases">
        <title>Genomes of anaerobic fungi encode conserved fungal cellulosomes for biomass hydrolysis.</title>
        <authorList>
            <consortium name="DOE Joint Genome Institute"/>
            <person name="Haitjema C.H."/>
            <person name="Gilmore S.P."/>
            <person name="Henske J.K."/>
            <person name="Solomon K.V."/>
            <person name="De Groot R."/>
            <person name="Kuo A."/>
            <person name="Mondo S.J."/>
            <person name="Salamov A.A."/>
            <person name="Labutti K."/>
            <person name="Zhao Z."/>
            <person name="Chiniquy J."/>
            <person name="Barry K."/>
            <person name="Brewer H.M."/>
            <person name="Purvine S.O."/>
            <person name="Wright A.T."/>
            <person name="Boxma B."/>
            <person name="Van Alen T."/>
            <person name="Hackstein J.H."/>
            <person name="Baker S.E."/>
            <person name="Grigoriev I.V."/>
            <person name="O'Malley M.A."/>
        </authorList>
    </citation>
    <scope>NUCLEOTIDE SEQUENCE [LARGE SCALE GENOMIC DNA]</scope>
    <source>
        <strain evidence="2">finn</strain>
    </source>
</reference>
<evidence type="ECO:0000313" key="2">
    <source>
        <dbReference type="Proteomes" id="UP000193719"/>
    </source>
</evidence>
<dbReference type="PANTHER" id="PTHR13318:SF106">
    <property type="entry name" value="F-BOX_LRR-REPEAT PROTEIN 2"/>
    <property type="match status" value="1"/>
</dbReference>
<reference evidence="1 2" key="2">
    <citation type="submission" date="2016-08" db="EMBL/GenBank/DDBJ databases">
        <title>Pervasive Adenine N6-methylation of Active Genes in Fungi.</title>
        <authorList>
            <consortium name="DOE Joint Genome Institute"/>
            <person name="Mondo S.J."/>
            <person name="Dannebaum R.O."/>
            <person name="Kuo R.C."/>
            <person name="Labutti K."/>
            <person name="Haridas S."/>
            <person name="Kuo A."/>
            <person name="Salamov A."/>
            <person name="Ahrendt S.R."/>
            <person name="Lipzen A."/>
            <person name="Sullivan W."/>
            <person name="Andreopoulos W.B."/>
            <person name="Clum A."/>
            <person name="Lindquist E."/>
            <person name="Daum C."/>
            <person name="Ramamoorthy G.K."/>
            <person name="Gryganskyi A."/>
            <person name="Culley D."/>
            <person name="Magnuson J.K."/>
            <person name="James T.Y."/>
            <person name="O'Malley M.A."/>
            <person name="Stajich J.E."/>
            <person name="Spatafora J.W."/>
            <person name="Visel A."/>
            <person name="Grigoriev I.V."/>
        </authorList>
    </citation>
    <scope>NUCLEOTIDE SEQUENCE [LARGE SCALE GENOMIC DNA]</scope>
    <source>
        <strain evidence="2">finn</strain>
    </source>
</reference>
<gene>
    <name evidence="1" type="ORF">BCR36DRAFT_408739</name>
</gene>
<dbReference type="EMBL" id="MCFH01000003">
    <property type="protein sequence ID" value="ORX59234.1"/>
    <property type="molecule type" value="Genomic_DNA"/>
</dbReference>